<dbReference type="AlphaFoldDB" id="A0A9P6EF22"/>
<organism evidence="7 8">
    <name type="scientific">Crepidotus variabilis</name>
    <dbReference type="NCBI Taxonomy" id="179855"/>
    <lineage>
        <taxon>Eukaryota</taxon>
        <taxon>Fungi</taxon>
        <taxon>Dikarya</taxon>
        <taxon>Basidiomycota</taxon>
        <taxon>Agaricomycotina</taxon>
        <taxon>Agaricomycetes</taxon>
        <taxon>Agaricomycetidae</taxon>
        <taxon>Agaricales</taxon>
        <taxon>Agaricineae</taxon>
        <taxon>Crepidotaceae</taxon>
        <taxon>Crepidotus</taxon>
    </lineage>
</organism>
<evidence type="ECO:0000256" key="2">
    <source>
        <dbReference type="ARBA" id="ARBA00022741"/>
    </source>
</evidence>
<dbReference type="InterPro" id="IPR020751">
    <property type="entry name" value="aa-tRNA-synth_I_codon-bd_sub2"/>
</dbReference>
<dbReference type="GO" id="GO:0004812">
    <property type="term" value="F:aminoacyl-tRNA ligase activity"/>
    <property type="evidence" value="ECO:0007669"/>
    <property type="project" value="UniProtKB-KW"/>
</dbReference>
<dbReference type="Gene3D" id="1.10.10.350">
    <property type="match status" value="1"/>
</dbReference>
<evidence type="ECO:0000313" key="7">
    <source>
        <dbReference type="EMBL" id="KAF9527902.1"/>
    </source>
</evidence>
<name>A0A9P6EF22_9AGAR</name>
<evidence type="ECO:0000256" key="4">
    <source>
        <dbReference type="ARBA" id="ARBA00022917"/>
    </source>
</evidence>
<dbReference type="GO" id="GO:0005524">
    <property type="term" value="F:ATP binding"/>
    <property type="evidence" value="ECO:0007669"/>
    <property type="project" value="UniProtKB-KW"/>
</dbReference>
<accession>A0A9P6EF22</accession>
<comment type="caution">
    <text evidence="7">The sequence shown here is derived from an EMBL/GenBank/DDBJ whole genome shotgun (WGS) entry which is preliminary data.</text>
</comment>
<evidence type="ECO:0000313" key="8">
    <source>
        <dbReference type="Proteomes" id="UP000807306"/>
    </source>
</evidence>
<keyword evidence="2" id="KW-0547">Nucleotide-binding</keyword>
<dbReference type="EMBL" id="MU157857">
    <property type="protein sequence ID" value="KAF9527902.1"/>
    <property type="molecule type" value="Genomic_DNA"/>
</dbReference>
<gene>
    <name evidence="7" type="ORF">CPB83DRAFT_369995</name>
</gene>
<sequence>MPYVFKRPKIKDVLEGFTSAEALSTYTSLVSDSELISCVEKIAFLASDTLTPIKHWDHDYLSNKLSSIYPDPLTEDPREKEKLEDLKRLGVKKKDILRGIRWAITGMKDGPALIDTMLLIGKVRVWKRLFDISEAKIPQQKP</sequence>
<feature type="domain" description="Aminoacyl-tRNA synthetase class I anticodon-binding" evidence="6">
    <location>
        <begin position="87"/>
        <end position="129"/>
    </location>
</feature>
<dbReference type="Proteomes" id="UP000807306">
    <property type="component" value="Unassembled WGS sequence"/>
</dbReference>
<keyword evidence="5" id="KW-0030">Aminoacyl-tRNA synthetase</keyword>
<keyword evidence="4" id="KW-0648">Protein biosynthesis</keyword>
<reference evidence="7" key="1">
    <citation type="submission" date="2020-11" db="EMBL/GenBank/DDBJ databases">
        <authorList>
            <consortium name="DOE Joint Genome Institute"/>
            <person name="Ahrendt S."/>
            <person name="Riley R."/>
            <person name="Andreopoulos W."/>
            <person name="Labutti K."/>
            <person name="Pangilinan J."/>
            <person name="Ruiz-Duenas F.J."/>
            <person name="Barrasa J.M."/>
            <person name="Sanchez-Garcia M."/>
            <person name="Camarero S."/>
            <person name="Miyauchi S."/>
            <person name="Serrano A."/>
            <person name="Linde D."/>
            <person name="Babiker R."/>
            <person name="Drula E."/>
            <person name="Ayuso-Fernandez I."/>
            <person name="Pacheco R."/>
            <person name="Padilla G."/>
            <person name="Ferreira P."/>
            <person name="Barriuso J."/>
            <person name="Kellner H."/>
            <person name="Castanera R."/>
            <person name="Alfaro M."/>
            <person name="Ramirez L."/>
            <person name="Pisabarro A.G."/>
            <person name="Kuo A."/>
            <person name="Tritt A."/>
            <person name="Lipzen A."/>
            <person name="He G."/>
            <person name="Yan M."/>
            <person name="Ng V."/>
            <person name="Cullen D."/>
            <person name="Martin F."/>
            <person name="Rosso M.-N."/>
            <person name="Henrissat B."/>
            <person name="Hibbett D."/>
            <person name="Martinez A.T."/>
            <person name="Grigoriev I.V."/>
        </authorList>
    </citation>
    <scope>NUCLEOTIDE SEQUENCE</scope>
    <source>
        <strain evidence="7">CBS 506.95</strain>
    </source>
</reference>
<keyword evidence="8" id="KW-1185">Reference proteome</keyword>
<dbReference type="GO" id="GO:0000049">
    <property type="term" value="F:tRNA binding"/>
    <property type="evidence" value="ECO:0007669"/>
    <property type="project" value="InterPro"/>
</dbReference>
<dbReference type="InterPro" id="IPR045462">
    <property type="entry name" value="aa-tRNA-synth_I_cd-bd"/>
</dbReference>
<keyword evidence="3" id="KW-0067">ATP-binding</keyword>
<protein>
    <recommendedName>
        <fullName evidence="6">Aminoacyl-tRNA synthetase class I anticodon-binding domain-containing protein</fullName>
    </recommendedName>
</protein>
<dbReference type="SUPFAM" id="SSF48163">
    <property type="entry name" value="An anticodon-binding domain of class I aminoacyl-tRNA synthetases"/>
    <property type="match status" value="1"/>
</dbReference>
<evidence type="ECO:0000256" key="5">
    <source>
        <dbReference type="ARBA" id="ARBA00023146"/>
    </source>
</evidence>
<evidence type="ECO:0000256" key="1">
    <source>
        <dbReference type="ARBA" id="ARBA00022598"/>
    </source>
</evidence>
<dbReference type="GO" id="GO:0006412">
    <property type="term" value="P:translation"/>
    <property type="evidence" value="ECO:0007669"/>
    <property type="project" value="UniProtKB-KW"/>
</dbReference>
<proteinExistence type="predicted"/>
<dbReference type="InterPro" id="IPR008925">
    <property type="entry name" value="aa_tRNA-synth_I_cd-bd_sf"/>
</dbReference>
<keyword evidence="1" id="KW-0436">Ligase</keyword>
<evidence type="ECO:0000256" key="3">
    <source>
        <dbReference type="ARBA" id="ARBA00022840"/>
    </source>
</evidence>
<dbReference type="Pfam" id="PF19269">
    <property type="entry name" value="Anticodon_2"/>
    <property type="match status" value="1"/>
</dbReference>
<evidence type="ECO:0000259" key="6">
    <source>
        <dbReference type="Pfam" id="PF19269"/>
    </source>
</evidence>